<keyword evidence="8" id="KW-0732">Signal</keyword>
<feature type="domain" description="C2H2-type" evidence="9">
    <location>
        <begin position="87"/>
        <end position="114"/>
    </location>
</feature>
<feature type="region of interest" description="Disordered" evidence="7">
    <location>
        <begin position="213"/>
        <end position="244"/>
    </location>
</feature>
<dbReference type="SUPFAM" id="SSF57667">
    <property type="entry name" value="beta-beta-alpha zinc fingers"/>
    <property type="match status" value="2"/>
</dbReference>
<dbReference type="InterPro" id="IPR036236">
    <property type="entry name" value="Znf_C2H2_sf"/>
</dbReference>
<evidence type="ECO:0000313" key="10">
    <source>
        <dbReference type="EMBL" id="KAK4095784.1"/>
    </source>
</evidence>
<keyword evidence="11" id="KW-1185">Reference proteome</keyword>
<reference evidence="10" key="1">
    <citation type="journal article" date="2023" name="Mol. Phylogenet. Evol.">
        <title>Genome-scale phylogeny and comparative genomics of the fungal order Sordariales.</title>
        <authorList>
            <person name="Hensen N."/>
            <person name="Bonometti L."/>
            <person name="Westerberg I."/>
            <person name="Brannstrom I.O."/>
            <person name="Guillou S."/>
            <person name="Cros-Aarteil S."/>
            <person name="Calhoun S."/>
            <person name="Haridas S."/>
            <person name="Kuo A."/>
            <person name="Mondo S."/>
            <person name="Pangilinan J."/>
            <person name="Riley R."/>
            <person name="LaButti K."/>
            <person name="Andreopoulos B."/>
            <person name="Lipzen A."/>
            <person name="Chen C."/>
            <person name="Yan M."/>
            <person name="Daum C."/>
            <person name="Ng V."/>
            <person name="Clum A."/>
            <person name="Steindorff A."/>
            <person name="Ohm R.A."/>
            <person name="Martin F."/>
            <person name="Silar P."/>
            <person name="Natvig D.O."/>
            <person name="Lalanne C."/>
            <person name="Gautier V."/>
            <person name="Ament-Velasquez S.L."/>
            <person name="Kruys A."/>
            <person name="Hutchinson M.I."/>
            <person name="Powell A.J."/>
            <person name="Barry K."/>
            <person name="Miller A.N."/>
            <person name="Grigoriev I.V."/>
            <person name="Debuchy R."/>
            <person name="Gladieux P."/>
            <person name="Hiltunen Thoren M."/>
            <person name="Johannesson H."/>
        </authorList>
    </citation>
    <scope>NUCLEOTIDE SEQUENCE</scope>
    <source>
        <strain evidence="10">CBS 757.83</strain>
    </source>
</reference>
<evidence type="ECO:0000259" key="9">
    <source>
        <dbReference type="PROSITE" id="PS50157"/>
    </source>
</evidence>
<reference evidence="10" key="2">
    <citation type="submission" date="2023-05" db="EMBL/GenBank/DDBJ databases">
        <authorList>
            <consortium name="Lawrence Berkeley National Laboratory"/>
            <person name="Steindorff A."/>
            <person name="Hensen N."/>
            <person name="Bonometti L."/>
            <person name="Westerberg I."/>
            <person name="Brannstrom I.O."/>
            <person name="Guillou S."/>
            <person name="Cros-Aarteil S."/>
            <person name="Calhoun S."/>
            <person name="Haridas S."/>
            <person name="Kuo A."/>
            <person name="Mondo S."/>
            <person name="Pangilinan J."/>
            <person name="Riley R."/>
            <person name="Labutti K."/>
            <person name="Andreopoulos B."/>
            <person name="Lipzen A."/>
            <person name="Chen C."/>
            <person name="Yanf M."/>
            <person name="Daum C."/>
            <person name="Ng V."/>
            <person name="Clum A."/>
            <person name="Ohm R."/>
            <person name="Martin F."/>
            <person name="Silar P."/>
            <person name="Natvig D."/>
            <person name="Lalanne C."/>
            <person name="Gautier V."/>
            <person name="Ament-Velasquez S.L."/>
            <person name="Kruys A."/>
            <person name="Hutchinson M.I."/>
            <person name="Powell A.J."/>
            <person name="Barry K."/>
            <person name="Miller A.N."/>
            <person name="Grigoriev I.V."/>
            <person name="Debuchy R."/>
            <person name="Gladieux P."/>
            <person name="Thoren M.H."/>
            <person name="Johannesson H."/>
        </authorList>
    </citation>
    <scope>NUCLEOTIDE SEQUENCE</scope>
    <source>
        <strain evidence="10">CBS 757.83</strain>
    </source>
</reference>
<organism evidence="10 11">
    <name type="scientific">Parathielavia hyrcaniae</name>
    <dbReference type="NCBI Taxonomy" id="113614"/>
    <lineage>
        <taxon>Eukaryota</taxon>
        <taxon>Fungi</taxon>
        <taxon>Dikarya</taxon>
        <taxon>Ascomycota</taxon>
        <taxon>Pezizomycotina</taxon>
        <taxon>Sordariomycetes</taxon>
        <taxon>Sordariomycetidae</taxon>
        <taxon>Sordariales</taxon>
        <taxon>Chaetomiaceae</taxon>
        <taxon>Parathielavia</taxon>
    </lineage>
</organism>
<name>A0AAN6PPX0_9PEZI</name>
<accession>A0AAN6PPX0</accession>
<feature type="compositionally biased region" description="Low complexity" evidence="7">
    <location>
        <begin position="233"/>
        <end position="244"/>
    </location>
</feature>
<keyword evidence="1" id="KW-0479">Metal-binding</keyword>
<dbReference type="FunFam" id="3.30.160.60:FF:000100">
    <property type="entry name" value="Zinc finger 45-like"/>
    <property type="match status" value="1"/>
</dbReference>
<dbReference type="Proteomes" id="UP001305647">
    <property type="component" value="Unassembled WGS sequence"/>
</dbReference>
<evidence type="ECO:0000256" key="4">
    <source>
        <dbReference type="ARBA" id="ARBA00022833"/>
    </source>
</evidence>
<dbReference type="PROSITE" id="PS00028">
    <property type="entry name" value="ZINC_FINGER_C2H2_1"/>
    <property type="match status" value="3"/>
</dbReference>
<dbReference type="SMART" id="SM00355">
    <property type="entry name" value="ZnF_C2H2"/>
    <property type="match status" value="4"/>
</dbReference>
<dbReference type="EMBL" id="MU863787">
    <property type="protein sequence ID" value="KAK4095784.1"/>
    <property type="molecule type" value="Genomic_DNA"/>
</dbReference>
<dbReference type="Gene3D" id="3.30.160.60">
    <property type="entry name" value="Classic Zinc Finger"/>
    <property type="match status" value="3"/>
</dbReference>
<evidence type="ECO:0000256" key="7">
    <source>
        <dbReference type="SAM" id="MobiDB-lite"/>
    </source>
</evidence>
<proteinExistence type="predicted"/>
<feature type="domain" description="C2H2-type" evidence="9">
    <location>
        <begin position="57"/>
        <end position="86"/>
    </location>
</feature>
<dbReference type="PANTHER" id="PTHR14003:SF19">
    <property type="entry name" value="YY2 TRANSCRIPTION FACTOR"/>
    <property type="match status" value="1"/>
</dbReference>
<evidence type="ECO:0000256" key="6">
    <source>
        <dbReference type="PROSITE-ProRule" id="PRU00042"/>
    </source>
</evidence>
<dbReference type="PANTHER" id="PTHR14003">
    <property type="entry name" value="TRANSCRIPTIONAL REPRESSOR PROTEIN YY"/>
    <property type="match status" value="1"/>
</dbReference>
<dbReference type="PROSITE" id="PS50157">
    <property type="entry name" value="ZINC_FINGER_C2H2_2"/>
    <property type="match status" value="4"/>
</dbReference>
<dbReference type="GO" id="GO:0005667">
    <property type="term" value="C:transcription regulator complex"/>
    <property type="evidence" value="ECO:0007669"/>
    <property type="project" value="TreeGrafter"/>
</dbReference>
<feature type="signal peptide" evidence="8">
    <location>
        <begin position="1"/>
        <end position="20"/>
    </location>
</feature>
<evidence type="ECO:0000256" key="3">
    <source>
        <dbReference type="ARBA" id="ARBA00022771"/>
    </source>
</evidence>
<sequence length="348" mass="38969">MACHAFYLTLLPLGIPTCSSADTAVERVEPGQPEKKEEDERRNARLLARRKAKRKRFACDIPGCNKMFAEKKNLANHLRSHTGESPYECPYCNRSFTQSVNLKAYTNRHTGERPYECSECPKAFPQLSNLKAHVKTHVRRELRDKWICWFCWSINCQKTFTLKGNLKAHQNTYHVGEIEAFNSKLVDGSVLSESEKNMAAYLAEVHNLANKGIKGRGKGRKVKRVSHPPRPPHQQQQSFPSTSPIGTTVYAAPCPMPLPNHHYNTLPRLPPIADPSLYGLSNPAACSMDWLPPTAMVFGYGGPPLSLNISNSASAHNHHHGAYADQFSDASSVHEPTPVLYTYNEEHG</sequence>
<keyword evidence="2" id="KW-0677">Repeat</keyword>
<keyword evidence="3 6" id="KW-0863">Zinc-finger</keyword>
<dbReference type="FunFam" id="3.30.160.60:FF:000125">
    <property type="entry name" value="Putative zinc finger protein 143"/>
    <property type="match status" value="1"/>
</dbReference>
<comment type="caution">
    <text evidence="10">The sequence shown here is derived from an EMBL/GenBank/DDBJ whole genome shotgun (WGS) entry which is preliminary data.</text>
</comment>
<dbReference type="GO" id="GO:0008270">
    <property type="term" value="F:zinc ion binding"/>
    <property type="evidence" value="ECO:0007669"/>
    <property type="project" value="UniProtKB-KW"/>
</dbReference>
<evidence type="ECO:0000313" key="11">
    <source>
        <dbReference type="Proteomes" id="UP001305647"/>
    </source>
</evidence>
<evidence type="ECO:0000256" key="5">
    <source>
        <dbReference type="ARBA" id="ARBA00044085"/>
    </source>
</evidence>
<evidence type="ECO:0000256" key="2">
    <source>
        <dbReference type="ARBA" id="ARBA00022737"/>
    </source>
</evidence>
<keyword evidence="4" id="KW-0862">Zinc</keyword>
<protein>
    <recommendedName>
        <fullName evidence="5">C2H2 type master regulator of conidiophore development brlA</fullName>
    </recommendedName>
</protein>
<feature type="chain" id="PRO_5042972426" description="C2H2 type master regulator of conidiophore development brlA" evidence="8">
    <location>
        <begin position="21"/>
        <end position="348"/>
    </location>
</feature>
<feature type="domain" description="C2H2-type" evidence="9">
    <location>
        <begin position="149"/>
        <end position="179"/>
    </location>
</feature>
<feature type="compositionally biased region" description="Basic residues" evidence="7">
    <location>
        <begin position="213"/>
        <end position="227"/>
    </location>
</feature>
<gene>
    <name evidence="10" type="ORF">N658DRAFT_94956</name>
</gene>
<dbReference type="GO" id="GO:0000785">
    <property type="term" value="C:chromatin"/>
    <property type="evidence" value="ECO:0007669"/>
    <property type="project" value="TreeGrafter"/>
</dbReference>
<dbReference type="InterPro" id="IPR013087">
    <property type="entry name" value="Znf_C2H2_type"/>
</dbReference>
<evidence type="ECO:0000256" key="8">
    <source>
        <dbReference type="SAM" id="SignalP"/>
    </source>
</evidence>
<feature type="domain" description="C2H2-type" evidence="9">
    <location>
        <begin position="115"/>
        <end position="142"/>
    </location>
</feature>
<dbReference type="Pfam" id="PF00096">
    <property type="entry name" value="zf-C2H2"/>
    <property type="match status" value="4"/>
</dbReference>
<dbReference type="AlphaFoldDB" id="A0AAN6PPX0"/>
<evidence type="ECO:0000256" key="1">
    <source>
        <dbReference type="ARBA" id="ARBA00022723"/>
    </source>
</evidence>
<dbReference type="FunFam" id="3.30.160.60:FF:001443">
    <property type="entry name" value="Zinc finger protein 668"/>
    <property type="match status" value="1"/>
</dbReference>
<dbReference type="GO" id="GO:0000981">
    <property type="term" value="F:DNA-binding transcription factor activity, RNA polymerase II-specific"/>
    <property type="evidence" value="ECO:0007669"/>
    <property type="project" value="UniProtKB-ARBA"/>
</dbReference>
<dbReference type="GO" id="GO:0000978">
    <property type="term" value="F:RNA polymerase II cis-regulatory region sequence-specific DNA binding"/>
    <property type="evidence" value="ECO:0007669"/>
    <property type="project" value="TreeGrafter"/>
</dbReference>